<dbReference type="Pfam" id="PF00092">
    <property type="entry name" value="VWA"/>
    <property type="match status" value="1"/>
</dbReference>
<evidence type="ECO:0000256" key="13">
    <source>
        <dbReference type="ARBA" id="ARBA00023170"/>
    </source>
</evidence>
<keyword evidence="3" id="KW-0812">Transmembrane</keyword>
<feature type="repeat" description="FG-GAP" evidence="15">
    <location>
        <begin position="335"/>
        <end position="392"/>
    </location>
</feature>
<dbReference type="Proteomes" id="UP000327468">
    <property type="component" value="Chromosome 26"/>
</dbReference>
<dbReference type="SUPFAM" id="SSF69179">
    <property type="entry name" value="Integrin domains"/>
    <property type="match status" value="1"/>
</dbReference>
<organism evidence="18 19">
    <name type="scientific">Pangasianodon hypophthalmus</name>
    <name type="common">Striped catfish</name>
    <name type="synonym">Helicophagus hypophthalmus</name>
    <dbReference type="NCBI Taxonomy" id="310915"/>
    <lineage>
        <taxon>Eukaryota</taxon>
        <taxon>Metazoa</taxon>
        <taxon>Chordata</taxon>
        <taxon>Craniata</taxon>
        <taxon>Vertebrata</taxon>
        <taxon>Euteleostomi</taxon>
        <taxon>Actinopterygii</taxon>
        <taxon>Neopterygii</taxon>
        <taxon>Teleostei</taxon>
        <taxon>Ostariophysi</taxon>
        <taxon>Siluriformes</taxon>
        <taxon>Pangasiidae</taxon>
        <taxon>Pangasianodon</taxon>
    </lineage>
</organism>
<dbReference type="InterPro" id="IPR032695">
    <property type="entry name" value="Integrin_dom_sf"/>
</dbReference>
<keyword evidence="7" id="KW-0106">Calcium</keyword>
<dbReference type="InterPro" id="IPR013519">
    <property type="entry name" value="Int_alpha_beta-p"/>
</dbReference>
<dbReference type="InterPro" id="IPR036465">
    <property type="entry name" value="vWFA_dom_sf"/>
</dbReference>
<dbReference type="PANTHER" id="PTHR23220">
    <property type="entry name" value="INTEGRIN ALPHA"/>
    <property type="match status" value="1"/>
</dbReference>
<comment type="caution">
    <text evidence="18">The sequence shown here is derived from an EMBL/GenBank/DDBJ whole genome shotgun (WGS) entry which is preliminary data.</text>
</comment>
<reference evidence="18 19" key="1">
    <citation type="submission" date="2019-06" db="EMBL/GenBank/DDBJ databases">
        <title>A chromosome-scale genome assembly of the striped catfish, Pangasianodon hypophthalmus.</title>
        <authorList>
            <person name="Wen M."/>
            <person name="Zahm M."/>
            <person name="Roques C."/>
            <person name="Cabau C."/>
            <person name="Klopp C."/>
            <person name="Donnadieu C."/>
            <person name="Jouanno E."/>
            <person name="Avarre J.-C."/>
            <person name="Campet M."/>
            <person name="Ha T.T.T."/>
            <person name="Dugue R."/>
            <person name="Lampietro C."/>
            <person name="Louis A."/>
            <person name="Herpin A."/>
            <person name="Echchiki A."/>
            <person name="Berthelot C."/>
            <person name="Parey E."/>
            <person name="Roest-Crollius H."/>
            <person name="Braasch I."/>
            <person name="Postlethwait J."/>
            <person name="Bobe J."/>
            <person name="Montfort J."/>
            <person name="Bouchez O."/>
            <person name="Begum T."/>
            <person name="Schartl M."/>
            <person name="Guiguen Y."/>
        </authorList>
    </citation>
    <scope>NUCLEOTIDE SEQUENCE [LARGE SCALE GENOMIC DNA]</scope>
    <source>
        <strain evidence="18 19">Indonesia</strain>
        <tissue evidence="18">Blood</tissue>
    </source>
</reference>
<evidence type="ECO:0000256" key="14">
    <source>
        <dbReference type="ARBA" id="ARBA00023180"/>
    </source>
</evidence>
<accession>A0A5N5JX19</accession>
<dbReference type="PRINTS" id="PR01185">
    <property type="entry name" value="INTEGRINA"/>
</dbReference>
<dbReference type="PROSITE" id="PS50234">
    <property type="entry name" value="VWFA"/>
    <property type="match status" value="1"/>
</dbReference>
<dbReference type="SUPFAM" id="SSF69318">
    <property type="entry name" value="Integrin alpha N-terminal domain"/>
    <property type="match status" value="1"/>
</dbReference>
<keyword evidence="4" id="KW-0479">Metal-binding</keyword>
<evidence type="ECO:0000313" key="18">
    <source>
        <dbReference type="EMBL" id="KAB5523808.1"/>
    </source>
</evidence>
<dbReference type="Gene3D" id="2.60.40.1460">
    <property type="entry name" value="Integrin domains. Chain A, domain 2"/>
    <property type="match status" value="1"/>
</dbReference>
<evidence type="ECO:0000256" key="7">
    <source>
        <dbReference type="ARBA" id="ARBA00022837"/>
    </source>
</evidence>
<evidence type="ECO:0000256" key="15">
    <source>
        <dbReference type="PROSITE-ProRule" id="PRU00803"/>
    </source>
</evidence>
<dbReference type="PRINTS" id="PR00453">
    <property type="entry name" value="VWFADOMAIN"/>
</dbReference>
<comment type="subcellular location">
    <subcellularLocation>
        <location evidence="1 16">Membrane</location>
        <topology evidence="1 16">Single-pass type I membrane protein</topology>
    </subcellularLocation>
</comment>
<dbReference type="Pfam" id="PF08441">
    <property type="entry name" value="Integrin_A_Ig_1"/>
    <property type="match status" value="1"/>
</dbReference>
<evidence type="ECO:0000256" key="5">
    <source>
        <dbReference type="ARBA" id="ARBA00022729"/>
    </source>
</evidence>
<dbReference type="GO" id="GO:0005178">
    <property type="term" value="F:integrin binding"/>
    <property type="evidence" value="ECO:0007669"/>
    <property type="project" value="TreeGrafter"/>
</dbReference>
<dbReference type="PROSITE" id="PS51470">
    <property type="entry name" value="FG_GAP"/>
    <property type="match status" value="2"/>
</dbReference>
<sequence length="581" mass="64293">MKQIIVSAPLGANRSGAIFKCTVEKRNCSHLYQPECTKSKVNLVFLFDGSSSMQASDFDKNKKFIWDIVTTLKNSSIEFAAVQFSKTFSTVFTFKDYVNGMAKKKLDEEKHMKSLTLTYKAIDFTLKNLFNNVESGADPEATKALVIITDGNPSDINTNEIQRCEKLNIARFIIGVGKIDNFEKLNKLASEPKESNIFRIENYDGLNGLLDKLQNMIYGIKGAQGRNYREELSQSGFSAASDKDTLILGAVGSDNWRGMLYEVTGSEAGMEIKDENLNKDSYNGYSVVVGRRGRVSLVFSGAPRSNHRGQVTLFKKMTHKWEAMSNISGEQLKLEKELEISESAQGRFGMTLAAVADLNGDQLQDLAVGAPLEDNRKGAIYIYLGNHEHGIRPKYSQRIAASSISKQLQHFGLAIDGVMDMGQDGLTDIAVGAQGTVLLLKTRPVVSISAKLSFFPSEISLNKFDCLGSSENAFAVITLNTCFSMTENTNSKGAVKSGLNVSLELSADAVRQDSRAFFIKEQKTSRSLMTSVLLNSEFSCYNHTVYMHLFSHRLLFSVLLDVWDSLCLPVVIPQNDPVLIF</sequence>
<evidence type="ECO:0000256" key="4">
    <source>
        <dbReference type="ARBA" id="ARBA00022723"/>
    </source>
</evidence>
<evidence type="ECO:0000256" key="3">
    <source>
        <dbReference type="ARBA" id="ARBA00022692"/>
    </source>
</evidence>
<dbReference type="SUPFAM" id="SSF53300">
    <property type="entry name" value="vWA-like"/>
    <property type="match status" value="1"/>
</dbReference>
<evidence type="ECO:0000313" key="19">
    <source>
        <dbReference type="Proteomes" id="UP000327468"/>
    </source>
</evidence>
<dbReference type="SMART" id="SM00327">
    <property type="entry name" value="VWA"/>
    <property type="match status" value="1"/>
</dbReference>
<evidence type="ECO:0000256" key="2">
    <source>
        <dbReference type="ARBA" id="ARBA00008054"/>
    </source>
</evidence>
<keyword evidence="5" id="KW-0732">Signal</keyword>
<evidence type="ECO:0000256" key="6">
    <source>
        <dbReference type="ARBA" id="ARBA00022737"/>
    </source>
</evidence>
<feature type="domain" description="VWFA" evidence="17">
    <location>
        <begin position="42"/>
        <end position="213"/>
    </location>
</feature>
<keyword evidence="14" id="KW-0325">Glycoprotein</keyword>
<keyword evidence="11" id="KW-0472">Membrane</keyword>
<dbReference type="GO" id="GO:0009897">
    <property type="term" value="C:external side of plasma membrane"/>
    <property type="evidence" value="ECO:0007669"/>
    <property type="project" value="TreeGrafter"/>
</dbReference>
<evidence type="ECO:0000256" key="8">
    <source>
        <dbReference type="ARBA" id="ARBA00022889"/>
    </source>
</evidence>
<dbReference type="PANTHER" id="PTHR23220:SF84">
    <property type="entry name" value="INTEGRIN ALPHA-L"/>
    <property type="match status" value="1"/>
</dbReference>
<keyword evidence="13 16" id="KW-0675">Receptor</keyword>
<dbReference type="SMART" id="SM00191">
    <property type="entry name" value="Int_alpha"/>
    <property type="match status" value="3"/>
</dbReference>
<comment type="similarity">
    <text evidence="2 16">Belongs to the integrin alpha chain family.</text>
</comment>
<dbReference type="InterPro" id="IPR013517">
    <property type="entry name" value="FG-GAP"/>
</dbReference>
<keyword evidence="12" id="KW-1015">Disulfide bond</keyword>
<keyword evidence="10 16" id="KW-0401">Integrin</keyword>
<keyword evidence="19" id="KW-1185">Reference proteome</keyword>
<evidence type="ECO:0000256" key="11">
    <source>
        <dbReference type="ARBA" id="ARBA00023136"/>
    </source>
</evidence>
<evidence type="ECO:0000256" key="10">
    <source>
        <dbReference type="ARBA" id="ARBA00023037"/>
    </source>
</evidence>
<dbReference type="InterPro" id="IPR002035">
    <property type="entry name" value="VWF_A"/>
</dbReference>
<keyword evidence="6" id="KW-0677">Repeat</keyword>
<evidence type="ECO:0000256" key="1">
    <source>
        <dbReference type="ARBA" id="ARBA00004479"/>
    </source>
</evidence>
<evidence type="ECO:0000256" key="12">
    <source>
        <dbReference type="ARBA" id="ARBA00023157"/>
    </source>
</evidence>
<gene>
    <name evidence="18" type="ORF">PHYPO_G00156660</name>
</gene>
<proteinExistence type="inferred from homology"/>
<dbReference type="InterPro" id="IPR000413">
    <property type="entry name" value="Integrin_alpha"/>
</dbReference>
<dbReference type="Gene3D" id="3.40.50.410">
    <property type="entry name" value="von Willebrand factor, type A domain"/>
    <property type="match status" value="1"/>
</dbReference>
<dbReference type="GO" id="GO:0007229">
    <property type="term" value="P:integrin-mediated signaling pathway"/>
    <property type="evidence" value="ECO:0007669"/>
    <property type="project" value="UniProtKB-KW"/>
</dbReference>
<dbReference type="GO" id="GO:0046872">
    <property type="term" value="F:metal ion binding"/>
    <property type="evidence" value="ECO:0007669"/>
    <property type="project" value="UniProtKB-KW"/>
</dbReference>
<name>A0A5N5JX19_PANHP</name>
<evidence type="ECO:0000256" key="9">
    <source>
        <dbReference type="ARBA" id="ARBA00022989"/>
    </source>
</evidence>
<dbReference type="GO" id="GO:0098609">
    <property type="term" value="P:cell-cell adhesion"/>
    <property type="evidence" value="ECO:0007669"/>
    <property type="project" value="TreeGrafter"/>
</dbReference>
<evidence type="ECO:0000259" key="17">
    <source>
        <dbReference type="PROSITE" id="PS50234"/>
    </source>
</evidence>
<dbReference type="InterPro" id="IPR028994">
    <property type="entry name" value="Integrin_alpha_N"/>
</dbReference>
<dbReference type="AlphaFoldDB" id="A0A5N5JX19"/>
<dbReference type="InterPro" id="IPR013649">
    <property type="entry name" value="Integrin_alpha_Ig-like_1"/>
</dbReference>
<dbReference type="Gene3D" id="2.130.10.130">
    <property type="entry name" value="Integrin alpha, N-terminal"/>
    <property type="match status" value="2"/>
</dbReference>
<dbReference type="GO" id="GO:0008305">
    <property type="term" value="C:integrin complex"/>
    <property type="evidence" value="ECO:0007669"/>
    <property type="project" value="InterPro"/>
</dbReference>
<dbReference type="GO" id="GO:0007160">
    <property type="term" value="P:cell-matrix adhesion"/>
    <property type="evidence" value="ECO:0007669"/>
    <property type="project" value="TreeGrafter"/>
</dbReference>
<dbReference type="GO" id="GO:0033627">
    <property type="term" value="P:cell adhesion mediated by integrin"/>
    <property type="evidence" value="ECO:0007669"/>
    <property type="project" value="TreeGrafter"/>
</dbReference>
<dbReference type="Pfam" id="PF01839">
    <property type="entry name" value="FG-GAP"/>
    <property type="match status" value="1"/>
</dbReference>
<keyword evidence="9" id="KW-1133">Transmembrane helix</keyword>
<feature type="repeat" description="FG-GAP" evidence="15">
    <location>
        <begin position="397"/>
        <end position="457"/>
    </location>
</feature>
<protein>
    <recommendedName>
        <fullName evidence="17">VWFA domain-containing protein</fullName>
    </recommendedName>
</protein>
<dbReference type="EMBL" id="VFJC01000027">
    <property type="protein sequence ID" value="KAB5523808.1"/>
    <property type="molecule type" value="Genomic_DNA"/>
</dbReference>
<evidence type="ECO:0000256" key="16">
    <source>
        <dbReference type="RuleBase" id="RU003762"/>
    </source>
</evidence>
<keyword evidence="8 16" id="KW-0130">Cell adhesion</keyword>